<dbReference type="STRING" id="990371.SAMN05421813_10291"/>
<dbReference type="Pfam" id="PF04336">
    <property type="entry name" value="ACP_PD"/>
    <property type="match status" value="1"/>
</dbReference>
<keyword evidence="2" id="KW-1185">Reference proteome</keyword>
<proteinExistence type="predicted"/>
<dbReference type="OrthoDB" id="790170at2"/>
<sequence length="225" mass="26920">MNFLSHFYFDRHSEDPHLVLGTVLPDLVKNARKDWNMHPEKKTELFTSDIENSILNGWKRHLAVDRHFHNSGFFFEHTRAIRERIAPALHNSVVRPSFLAHISLELMLDSTLLTENHIVAEDLYIHLRQADRVGMNRFFELNNMDDTDHFFKFFDKFIQANYLNSYRESHNMMYALNRICMRIWKDPLNESQMQNLSLILSEYHEKLQDNYMEIFDEISLIIDNS</sequence>
<dbReference type="GO" id="GO:0008770">
    <property type="term" value="F:[acyl-carrier-protein] phosphodiesterase activity"/>
    <property type="evidence" value="ECO:0007669"/>
    <property type="project" value="InterPro"/>
</dbReference>
<dbReference type="RefSeq" id="WP_143007682.1">
    <property type="nucleotide sequence ID" value="NZ_FNHH01000002.1"/>
</dbReference>
<dbReference type="Proteomes" id="UP000199226">
    <property type="component" value="Unassembled WGS sequence"/>
</dbReference>
<dbReference type="InterPro" id="IPR007431">
    <property type="entry name" value="ACP_PD"/>
</dbReference>
<gene>
    <name evidence="1" type="ORF">SAMN05421813_10291</name>
</gene>
<evidence type="ECO:0008006" key="3">
    <source>
        <dbReference type="Google" id="ProtNLM"/>
    </source>
</evidence>
<evidence type="ECO:0000313" key="2">
    <source>
        <dbReference type="Proteomes" id="UP000199226"/>
    </source>
</evidence>
<dbReference type="AlphaFoldDB" id="A0A1G9MTQ3"/>
<name>A0A1G9MTQ3_9SPHI</name>
<accession>A0A1G9MTQ3</accession>
<organism evidence="1 2">
    <name type="scientific">Daejeonella rubra</name>
    <dbReference type="NCBI Taxonomy" id="990371"/>
    <lineage>
        <taxon>Bacteria</taxon>
        <taxon>Pseudomonadati</taxon>
        <taxon>Bacteroidota</taxon>
        <taxon>Sphingobacteriia</taxon>
        <taxon>Sphingobacteriales</taxon>
        <taxon>Sphingobacteriaceae</taxon>
        <taxon>Daejeonella</taxon>
    </lineage>
</organism>
<evidence type="ECO:0000313" key="1">
    <source>
        <dbReference type="EMBL" id="SDL77015.1"/>
    </source>
</evidence>
<protein>
    <recommendedName>
        <fullName evidence="3">Acyl carrier protein phosphodiesterase</fullName>
    </recommendedName>
</protein>
<reference evidence="2" key="1">
    <citation type="submission" date="2016-10" db="EMBL/GenBank/DDBJ databases">
        <authorList>
            <person name="Varghese N."/>
            <person name="Submissions S."/>
        </authorList>
    </citation>
    <scope>NUCLEOTIDE SEQUENCE [LARGE SCALE GENOMIC DNA]</scope>
    <source>
        <strain evidence="2">DSM 24536</strain>
    </source>
</reference>
<dbReference type="EMBL" id="FNHH01000002">
    <property type="protein sequence ID" value="SDL77015.1"/>
    <property type="molecule type" value="Genomic_DNA"/>
</dbReference>
<dbReference type="GO" id="GO:0006633">
    <property type="term" value="P:fatty acid biosynthetic process"/>
    <property type="evidence" value="ECO:0007669"/>
    <property type="project" value="InterPro"/>
</dbReference>